<feature type="transmembrane region" description="Helical" evidence="1">
    <location>
        <begin position="88"/>
        <end position="107"/>
    </location>
</feature>
<keyword evidence="3" id="KW-0479">Metal-binding</keyword>
<dbReference type="GO" id="GO:0008270">
    <property type="term" value="F:zinc ion binding"/>
    <property type="evidence" value="ECO:0007669"/>
    <property type="project" value="UniProtKB-KW"/>
</dbReference>
<keyword evidence="3" id="KW-0863">Zinc-finger</keyword>
<proteinExistence type="predicted"/>
<accession>A0A1I6JWK7</accession>
<organism evidence="3 4">
    <name type="scientific">Marinobacter daqiaonensis</name>
    <dbReference type="NCBI Taxonomy" id="650891"/>
    <lineage>
        <taxon>Bacteria</taxon>
        <taxon>Pseudomonadati</taxon>
        <taxon>Pseudomonadota</taxon>
        <taxon>Gammaproteobacteria</taxon>
        <taxon>Pseudomonadales</taxon>
        <taxon>Marinobacteraceae</taxon>
        <taxon>Marinobacter</taxon>
    </lineage>
</organism>
<dbReference type="Proteomes" id="UP000198644">
    <property type="component" value="Unassembled WGS sequence"/>
</dbReference>
<evidence type="ECO:0000313" key="3">
    <source>
        <dbReference type="EMBL" id="SFR83362.1"/>
    </source>
</evidence>
<evidence type="ECO:0000259" key="2">
    <source>
        <dbReference type="Pfam" id="PF13490"/>
    </source>
</evidence>
<keyword evidence="1" id="KW-1133">Transmembrane helix</keyword>
<keyword evidence="3" id="KW-0862">Zinc</keyword>
<sequence length="230" mass="25013">MTEVIKMTSCRQAHEYIDQYANGTIAAADAVALERHVGGCISCERRLCLQQRIAGELARQGGIPEPAPDFEARVLAAAAGRRLVRRRWTMPVIGGAIAAALVLGLALDLDSGAHEEPGLASVQEQANREVVSAEPREQTVRLAFHSRSQLDDVSLTLELPPHVELVQFPGHHQLTWQVNLKPGDNVIALPLRIAYPERGEIIARLDDGSKTKTFRAPIPGTGVRDKEPSS</sequence>
<dbReference type="OrthoDB" id="5793589at2"/>
<feature type="domain" description="Putative zinc-finger" evidence="2">
    <location>
        <begin position="10"/>
        <end position="40"/>
    </location>
</feature>
<protein>
    <submittedName>
        <fullName evidence="3">Putative zinc-finger</fullName>
    </submittedName>
</protein>
<dbReference type="InterPro" id="IPR041916">
    <property type="entry name" value="Anti_sigma_zinc_sf"/>
</dbReference>
<dbReference type="EMBL" id="FOYW01000003">
    <property type="protein sequence ID" value="SFR83362.1"/>
    <property type="molecule type" value="Genomic_DNA"/>
</dbReference>
<reference evidence="4" key="1">
    <citation type="submission" date="2016-10" db="EMBL/GenBank/DDBJ databases">
        <authorList>
            <person name="Varghese N."/>
            <person name="Submissions S."/>
        </authorList>
    </citation>
    <scope>NUCLEOTIDE SEQUENCE [LARGE SCALE GENOMIC DNA]</scope>
    <source>
        <strain evidence="4">CGMCC 1.9167</strain>
    </source>
</reference>
<name>A0A1I6JWK7_9GAMM</name>
<keyword evidence="4" id="KW-1185">Reference proteome</keyword>
<evidence type="ECO:0000256" key="1">
    <source>
        <dbReference type="SAM" id="Phobius"/>
    </source>
</evidence>
<keyword evidence="1" id="KW-0812">Transmembrane</keyword>
<evidence type="ECO:0000313" key="4">
    <source>
        <dbReference type="Proteomes" id="UP000198644"/>
    </source>
</evidence>
<dbReference type="Pfam" id="PF13490">
    <property type="entry name" value="zf-HC2"/>
    <property type="match status" value="1"/>
</dbReference>
<dbReference type="AlphaFoldDB" id="A0A1I6JWK7"/>
<dbReference type="Gene3D" id="1.10.10.1320">
    <property type="entry name" value="Anti-sigma factor, zinc-finger domain"/>
    <property type="match status" value="1"/>
</dbReference>
<keyword evidence="1" id="KW-0472">Membrane</keyword>
<dbReference type="InterPro" id="IPR027383">
    <property type="entry name" value="Znf_put"/>
</dbReference>
<gene>
    <name evidence="3" type="ORF">SAMN05216203_3397</name>
</gene>
<dbReference type="STRING" id="650891.SAMN05216203_3397"/>